<dbReference type="Gene3D" id="3.40.420.10">
    <property type="entry name" value="Ricin (A subunit), domain 1"/>
    <property type="match status" value="1"/>
</dbReference>
<dbReference type="InterPro" id="IPR017988">
    <property type="entry name" value="Ribosome_inactivat_prot_CS"/>
</dbReference>
<dbReference type="PANTHER" id="PTHR33453">
    <property type="match status" value="1"/>
</dbReference>
<sequence length="303" mass="33408">MLHQQSYDSTPHRNSTVKMRKVVLLAAIISTWLTLIHAAGDTWDLSSNDANNYANFIGYIRGEVKGTTCFGIPMIRQPPTSPYLLVKLQSSGSNTIGLVLDKRDLYVLGYSDTFNGRPRAFYFKGTPTNAVPGAQVSSLWYTGSYQELQANAKITRQRLGLSKAIVNRLITNINGKAITSDALKKAQAQFLLIVVQMVAEAARFKYIETVIKDHYTQSFLEPNDKVLTIVKEWDKITTAIVNAKANGMFQSPLTLTGPNGSPYTVTKVDDVRNDMGILKYVAKPCAKTLSFEIFTGAALLAEA</sequence>
<dbReference type="InterPro" id="IPR001574">
    <property type="entry name" value="Ribosome_inactivat_prot"/>
</dbReference>
<protein>
    <recommendedName>
        <fullName evidence="3 8">rRNA N-glycosylase</fullName>
        <ecNumber evidence="3 8">3.2.2.22</ecNumber>
    </recommendedName>
</protein>
<name>A0A7C9D3L1_OPUST</name>
<dbReference type="GO" id="GO:0090729">
    <property type="term" value="F:toxin activity"/>
    <property type="evidence" value="ECO:0007669"/>
    <property type="project" value="UniProtKB-KW"/>
</dbReference>
<dbReference type="Gene3D" id="4.10.470.10">
    <property type="entry name" value="Ricin (A Subunit), domain 2"/>
    <property type="match status" value="1"/>
</dbReference>
<dbReference type="Pfam" id="PF00161">
    <property type="entry name" value="RIP"/>
    <property type="match status" value="1"/>
</dbReference>
<dbReference type="EC" id="3.2.2.22" evidence="3 8"/>
<dbReference type="GO" id="GO:0030598">
    <property type="term" value="F:rRNA N-glycosylase activity"/>
    <property type="evidence" value="ECO:0007669"/>
    <property type="project" value="UniProtKB-EC"/>
</dbReference>
<dbReference type="InterPro" id="IPR036041">
    <property type="entry name" value="Ribosome-inact_prot_sf"/>
</dbReference>
<keyword evidence="7 8" id="KW-0652">Protein synthesis inhibitor</keyword>
<reference evidence="9" key="1">
    <citation type="journal article" date="2013" name="J. Plant Res.">
        <title>Effect of fungi and light on seed germination of three Opuntia species from semiarid lands of central Mexico.</title>
        <authorList>
            <person name="Delgado-Sanchez P."/>
            <person name="Jimenez-Bremont J.F."/>
            <person name="Guerrero-Gonzalez Mde L."/>
            <person name="Flores J."/>
        </authorList>
    </citation>
    <scope>NUCLEOTIDE SEQUENCE</scope>
    <source>
        <tissue evidence="9">Cladode</tissue>
    </source>
</reference>
<dbReference type="GO" id="GO:0017148">
    <property type="term" value="P:negative regulation of translation"/>
    <property type="evidence" value="ECO:0007669"/>
    <property type="project" value="UniProtKB-KW"/>
</dbReference>
<accession>A0A7C9D3L1</accession>
<organism evidence="9">
    <name type="scientific">Opuntia streptacantha</name>
    <name type="common">Prickly pear cactus</name>
    <name type="synonym">Opuntia cardona</name>
    <dbReference type="NCBI Taxonomy" id="393608"/>
    <lineage>
        <taxon>Eukaryota</taxon>
        <taxon>Viridiplantae</taxon>
        <taxon>Streptophyta</taxon>
        <taxon>Embryophyta</taxon>
        <taxon>Tracheophyta</taxon>
        <taxon>Spermatophyta</taxon>
        <taxon>Magnoliopsida</taxon>
        <taxon>eudicotyledons</taxon>
        <taxon>Gunneridae</taxon>
        <taxon>Pentapetalae</taxon>
        <taxon>Caryophyllales</taxon>
        <taxon>Cactineae</taxon>
        <taxon>Cactaceae</taxon>
        <taxon>Opuntioideae</taxon>
        <taxon>Opuntia</taxon>
    </lineage>
</organism>
<dbReference type="PRINTS" id="PR00396">
    <property type="entry name" value="SHIGARICIN"/>
</dbReference>
<dbReference type="InterPro" id="IPR016138">
    <property type="entry name" value="Ribosome_inactivat_prot_sub1"/>
</dbReference>
<reference evidence="9" key="2">
    <citation type="submission" date="2020-07" db="EMBL/GenBank/DDBJ databases">
        <authorList>
            <person name="Vera ALvarez R."/>
            <person name="Arias-Moreno D.M."/>
            <person name="Jimenez-Jacinto V."/>
            <person name="Jimenez-Bremont J.F."/>
            <person name="Swaminathan K."/>
            <person name="Moose S.P."/>
            <person name="Guerrero-Gonzalez M.L."/>
            <person name="Marino-Ramirez L."/>
            <person name="Landsman D."/>
            <person name="Rodriguez-Kessler M."/>
            <person name="Delgado-Sanchez P."/>
        </authorList>
    </citation>
    <scope>NUCLEOTIDE SEQUENCE</scope>
    <source>
        <tissue evidence="9">Cladode</tissue>
    </source>
</reference>
<comment type="catalytic activity">
    <reaction evidence="1 8">
        <text>Endohydrolysis of the N-glycosidic bond at one specific adenosine on the 28S rRNA.</text>
        <dbReference type="EC" id="3.2.2.22"/>
    </reaction>
</comment>
<evidence type="ECO:0000256" key="7">
    <source>
        <dbReference type="ARBA" id="ARBA00023193"/>
    </source>
</evidence>
<evidence type="ECO:0000256" key="3">
    <source>
        <dbReference type="ARBA" id="ARBA00012001"/>
    </source>
</evidence>
<dbReference type="EMBL" id="GISG01083839">
    <property type="protein sequence ID" value="MBA4632706.1"/>
    <property type="molecule type" value="Transcribed_RNA"/>
</dbReference>
<evidence type="ECO:0000256" key="1">
    <source>
        <dbReference type="ARBA" id="ARBA00000237"/>
    </source>
</evidence>
<evidence type="ECO:0000256" key="8">
    <source>
        <dbReference type="RuleBase" id="RU004915"/>
    </source>
</evidence>
<evidence type="ECO:0000313" key="9">
    <source>
        <dbReference type="EMBL" id="MBA4632706.1"/>
    </source>
</evidence>
<comment type="similarity">
    <text evidence="2">Belongs to the ribosome-inactivating protein family. Type 1 RIP subfamily.</text>
</comment>
<evidence type="ECO:0000256" key="4">
    <source>
        <dbReference type="ARBA" id="ARBA00022656"/>
    </source>
</evidence>
<dbReference type="AlphaFoldDB" id="A0A7C9D3L1"/>
<dbReference type="InterPro" id="IPR016139">
    <property type="entry name" value="Ribosome_inactivat_prot_sub2"/>
</dbReference>
<dbReference type="PROSITE" id="PS00275">
    <property type="entry name" value="SHIGA_RICIN"/>
    <property type="match status" value="1"/>
</dbReference>
<proteinExistence type="inferred from homology"/>
<evidence type="ECO:0000256" key="6">
    <source>
        <dbReference type="ARBA" id="ARBA00022821"/>
    </source>
</evidence>
<keyword evidence="4 8" id="KW-0800">Toxin</keyword>
<evidence type="ECO:0000256" key="5">
    <source>
        <dbReference type="ARBA" id="ARBA00022801"/>
    </source>
</evidence>
<evidence type="ECO:0000256" key="2">
    <source>
        <dbReference type="ARBA" id="ARBA00008544"/>
    </source>
</evidence>
<dbReference type="InterPro" id="IPR017989">
    <property type="entry name" value="Ribosome_inactivat_1/2"/>
</dbReference>
<dbReference type="SUPFAM" id="SSF56371">
    <property type="entry name" value="Ribosome inactivating proteins (RIP)"/>
    <property type="match status" value="1"/>
</dbReference>
<dbReference type="PANTHER" id="PTHR33453:SF34">
    <property type="entry name" value="RIBOSOME-INACTIVATING PROTEIN"/>
    <property type="match status" value="1"/>
</dbReference>
<keyword evidence="5 8" id="KW-0378">Hydrolase</keyword>
<dbReference type="GO" id="GO:0006952">
    <property type="term" value="P:defense response"/>
    <property type="evidence" value="ECO:0007669"/>
    <property type="project" value="UniProtKB-KW"/>
</dbReference>
<keyword evidence="6 8" id="KW-0611">Plant defense</keyword>